<dbReference type="AlphaFoldDB" id="A0A2M7DQQ0"/>
<comment type="caution">
    <text evidence="2">The sequence shown here is derived from an EMBL/GenBank/DDBJ whole genome shotgun (WGS) entry which is preliminary data.</text>
</comment>
<keyword evidence="1" id="KW-1133">Transmembrane helix</keyword>
<dbReference type="Proteomes" id="UP000228896">
    <property type="component" value="Unassembled WGS sequence"/>
</dbReference>
<accession>A0A2M7DQQ0</accession>
<evidence type="ECO:0000313" key="2">
    <source>
        <dbReference type="EMBL" id="PIV52115.1"/>
    </source>
</evidence>
<name>A0A2M7DQQ0_9BACT</name>
<feature type="transmembrane region" description="Helical" evidence="1">
    <location>
        <begin position="14"/>
        <end position="40"/>
    </location>
</feature>
<organism evidence="2 3">
    <name type="scientific">Candidatus Falkowbacteria bacterium CG02_land_8_20_14_3_00_36_14</name>
    <dbReference type="NCBI Taxonomy" id="1974560"/>
    <lineage>
        <taxon>Bacteria</taxon>
        <taxon>Candidatus Falkowiibacteriota</taxon>
    </lineage>
</organism>
<reference evidence="3" key="1">
    <citation type="submission" date="2017-09" db="EMBL/GenBank/DDBJ databases">
        <title>Depth-based differentiation of microbial function through sediment-hosted aquifers and enrichment of novel symbionts in the deep terrestrial subsurface.</title>
        <authorList>
            <person name="Probst A.J."/>
            <person name="Ladd B."/>
            <person name="Jarett J.K."/>
            <person name="Geller-Mcgrath D.E."/>
            <person name="Sieber C.M.K."/>
            <person name="Emerson J.B."/>
            <person name="Anantharaman K."/>
            <person name="Thomas B.C."/>
            <person name="Malmstrom R."/>
            <person name="Stieglmeier M."/>
            <person name="Klingl A."/>
            <person name="Woyke T."/>
            <person name="Ryan C.M."/>
            <person name="Banfield J.F."/>
        </authorList>
    </citation>
    <scope>NUCLEOTIDE SEQUENCE [LARGE SCALE GENOMIC DNA]</scope>
</reference>
<keyword evidence="1" id="KW-0812">Transmembrane</keyword>
<evidence type="ECO:0000256" key="1">
    <source>
        <dbReference type="SAM" id="Phobius"/>
    </source>
</evidence>
<evidence type="ECO:0000313" key="3">
    <source>
        <dbReference type="Proteomes" id="UP000228896"/>
    </source>
</evidence>
<gene>
    <name evidence="2" type="ORF">COS18_00415</name>
</gene>
<keyword evidence="1" id="KW-0472">Membrane</keyword>
<protein>
    <recommendedName>
        <fullName evidence="4">DUF5666 domain-containing protein</fullName>
    </recommendedName>
</protein>
<sequence>MNLLKFFQSKEPKIFKIFFLGAGVLIILLLVFQLGVFVGFRKAQFSFRWGDNYHRAFGGPQGGFLQDFEGKDFINGHGISGMIAKIDANNLIIKDRDGLEKIIIITDSTFIKKGRVDIKLADLKIDDRVVIIGSPKDDGSIEAKIVRIFDSSDVPPPPLDFLKFNSWR</sequence>
<evidence type="ECO:0008006" key="4">
    <source>
        <dbReference type="Google" id="ProtNLM"/>
    </source>
</evidence>
<dbReference type="EMBL" id="PETS01000007">
    <property type="protein sequence ID" value="PIV52115.1"/>
    <property type="molecule type" value="Genomic_DNA"/>
</dbReference>
<proteinExistence type="predicted"/>